<comment type="caution">
    <text evidence="1">The sequence shown here is derived from an EMBL/GenBank/DDBJ whole genome shotgun (WGS) entry which is preliminary data.</text>
</comment>
<reference evidence="1" key="1">
    <citation type="submission" date="2022-06" db="EMBL/GenBank/DDBJ databases">
        <title>Novel species in genus nocardia.</title>
        <authorList>
            <person name="Li F."/>
        </authorList>
    </citation>
    <scope>NUCLEOTIDE SEQUENCE</scope>
    <source>
        <strain evidence="1">CDC141</strain>
    </source>
</reference>
<dbReference type="Proteomes" id="UP001139157">
    <property type="component" value="Unassembled WGS sequence"/>
</dbReference>
<gene>
    <name evidence="1" type="ORF">NDR86_30060</name>
</gene>
<evidence type="ECO:0000313" key="2">
    <source>
        <dbReference type="Proteomes" id="UP001139157"/>
    </source>
</evidence>
<protein>
    <submittedName>
        <fullName evidence="1">Uncharacterized protein</fullName>
    </submittedName>
</protein>
<dbReference type="RefSeq" id="WP_251917148.1">
    <property type="nucleotide sequence ID" value="NZ_JAMRXG010000017.1"/>
</dbReference>
<dbReference type="AlphaFoldDB" id="A0A9X2EBM1"/>
<sequence length="115" mass="12709">MSSDEVYIRPFADFLAELRKGVVHSEVSQALHDLIAAVRDTGKSGSVSLTIHVSRHPKTDMLLIDDRVAVKLPAVERDSSLWFVDSHGNPSRRDPTQLELPGTNVHVISRKAENA</sequence>
<name>A0A9X2EBM1_9NOCA</name>
<proteinExistence type="predicted"/>
<keyword evidence="2" id="KW-1185">Reference proteome</keyword>
<accession>A0A9X2EBM1</accession>
<dbReference type="EMBL" id="JAMRXG010000017">
    <property type="protein sequence ID" value="MCM6777737.1"/>
    <property type="molecule type" value="Genomic_DNA"/>
</dbReference>
<evidence type="ECO:0000313" key="1">
    <source>
        <dbReference type="EMBL" id="MCM6777737.1"/>
    </source>
</evidence>
<organism evidence="1 2">
    <name type="scientific">Nocardia pulmonis</name>
    <dbReference type="NCBI Taxonomy" id="2951408"/>
    <lineage>
        <taxon>Bacteria</taxon>
        <taxon>Bacillati</taxon>
        <taxon>Actinomycetota</taxon>
        <taxon>Actinomycetes</taxon>
        <taxon>Mycobacteriales</taxon>
        <taxon>Nocardiaceae</taxon>
        <taxon>Nocardia</taxon>
    </lineage>
</organism>